<gene>
    <name evidence="3" type="ORF">HMPREF1536_01091</name>
</gene>
<dbReference type="HOGENOM" id="CLU_1813947_0_0_10"/>
<evidence type="ECO:0000313" key="3">
    <source>
        <dbReference type="EMBL" id="KKB58888.1"/>
    </source>
</evidence>
<dbReference type="STRING" id="1203610.HMPREF1536_01091"/>
<keyword evidence="2" id="KW-0472">Membrane</keyword>
<evidence type="ECO:0000256" key="2">
    <source>
        <dbReference type="SAM" id="Phobius"/>
    </source>
</evidence>
<evidence type="ECO:0000313" key="4">
    <source>
        <dbReference type="Proteomes" id="UP000033035"/>
    </source>
</evidence>
<reference evidence="3 4" key="1">
    <citation type="submission" date="2013-04" db="EMBL/GenBank/DDBJ databases">
        <title>The Genome Sequence of Parabacteroides gordonii DSM 23371.</title>
        <authorList>
            <consortium name="The Broad Institute Genomics Platform"/>
            <person name="Earl A."/>
            <person name="Ward D."/>
            <person name="Feldgarden M."/>
            <person name="Gevers D."/>
            <person name="Martens E."/>
            <person name="Sakamoto M."/>
            <person name="Benno Y."/>
            <person name="Suzuki N."/>
            <person name="Matsunaga N."/>
            <person name="Koshihara K."/>
            <person name="Seki M."/>
            <person name="Komiya H."/>
            <person name="Walker B."/>
            <person name="Young S."/>
            <person name="Zeng Q."/>
            <person name="Gargeya S."/>
            <person name="Fitzgerald M."/>
            <person name="Haas B."/>
            <person name="Abouelleil A."/>
            <person name="Allen A.W."/>
            <person name="Alvarado L."/>
            <person name="Arachchi H.M."/>
            <person name="Berlin A.M."/>
            <person name="Chapman S.B."/>
            <person name="Gainer-Dewar J."/>
            <person name="Goldberg J."/>
            <person name="Griggs A."/>
            <person name="Gujja S."/>
            <person name="Hansen M."/>
            <person name="Howarth C."/>
            <person name="Imamovic A."/>
            <person name="Ireland A."/>
            <person name="Larimer J."/>
            <person name="McCowan C."/>
            <person name="Murphy C."/>
            <person name="Pearson M."/>
            <person name="Poon T.W."/>
            <person name="Priest M."/>
            <person name="Roberts A."/>
            <person name="Saif S."/>
            <person name="Shea T."/>
            <person name="Sisk P."/>
            <person name="Sykes S."/>
            <person name="Wortman J."/>
            <person name="Nusbaum C."/>
            <person name="Birren B."/>
        </authorList>
    </citation>
    <scope>NUCLEOTIDE SEQUENCE [LARGE SCALE GENOMIC DNA]</scope>
    <source>
        <strain evidence="3 4">MS-1</strain>
    </source>
</reference>
<dbReference type="AlphaFoldDB" id="A0A0F5JM73"/>
<accession>A0A0F5JM73</accession>
<feature type="region of interest" description="Disordered" evidence="1">
    <location>
        <begin position="27"/>
        <end position="94"/>
    </location>
</feature>
<protein>
    <submittedName>
        <fullName evidence="3">Uncharacterized protein</fullName>
    </submittedName>
</protein>
<comment type="caution">
    <text evidence="3">The sequence shown here is derived from an EMBL/GenBank/DDBJ whole genome shotgun (WGS) entry which is preliminary data.</text>
</comment>
<name>A0A0F5JM73_9BACT</name>
<dbReference type="EMBL" id="AQHW01000008">
    <property type="protein sequence ID" value="KKB58888.1"/>
    <property type="molecule type" value="Genomic_DNA"/>
</dbReference>
<sequence length="145" mass="16797">MDNLGDWIYIVFLVVAALSGLFSSKNKKKRPTQVLGQPEYDSTQEEQTPSGKGFWEILEEVTTERPKPKSITKTLPDKKKNKKEIQHPNPFLTAEQEIRQSKISSSRPMNFPTEDEHSLLEDIEFNNAEELRKAVIYSEILNRKY</sequence>
<evidence type="ECO:0000256" key="1">
    <source>
        <dbReference type="SAM" id="MobiDB-lite"/>
    </source>
</evidence>
<dbReference type="PATRIC" id="fig|1203610.3.peg.1116"/>
<dbReference type="Proteomes" id="UP000033035">
    <property type="component" value="Unassembled WGS sequence"/>
</dbReference>
<keyword evidence="2" id="KW-1133">Transmembrane helix</keyword>
<keyword evidence="4" id="KW-1185">Reference proteome</keyword>
<organism evidence="3 4">
    <name type="scientific">Parabacteroides gordonii MS-1 = DSM 23371</name>
    <dbReference type="NCBI Taxonomy" id="1203610"/>
    <lineage>
        <taxon>Bacteria</taxon>
        <taxon>Pseudomonadati</taxon>
        <taxon>Bacteroidota</taxon>
        <taxon>Bacteroidia</taxon>
        <taxon>Bacteroidales</taxon>
        <taxon>Tannerellaceae</taxon>
        <taxon>Parabacteroides</taxon>
    </lineage>
</organism>
<feature type="compositionally biased region" description="Basic and acidic residues" evidence="1">
    <location>
        <begin position="75"/>
        <end position="86"/>
    </location>
</feature>
<proteinExistence type="predicted"/>
<dbReference type="RefSeq" id="WP_028730608.1">
    <property type="nucleotide sequence ID" value="NZ_KE386768.1"/>
</dbReference>
<feature type="transmembrane region" description="Helical" evidence="2">
    <location>
        <begin position="6"/>
        <end position="23"/>
    </location>
</feature>
<keyword evidence="2" id="KW-0812">Transmembrane</keyword>